<evidence type="ECO:0000313" key="1">
    <source>
        <dbReference type="EMBL" id="KAJ4724201.1"/>
    </source>
</evidence>
<dbReference type="EMBL" id="CM051395">
    <property type="protein sequence ID" value="KAJ4724201.1"/>
    <property type="molecule type" value="Genomic_DNA"/>
</dbReference>
<protein>
    <submittedName>
        <fullName evidence="1">Uncharacterized protein</fullName>
    </submittedName>
</protein>
<evidence type="ECO:0000313" key="2">
    <source>
        <dbReference type="Proteomes" id="UP001164539"/>
    </source>
</evidence>
<organism evidence="1 2">
    <name type="scientific">Melia azedarach</name>
    <name type="common">Chinaberry tree</name>
    <dbReference type="NCBI Taxonomy" id="155640"/>
    <lineage>
        <taxon>Eukaryota</taxon>
        <taxon>Viridiplantae</taxon>
        <taxon>Streptophyta</taxon>
        <taxon>Embryophyta</taxon>
        <taxon>Tracheophyta</taxon>
        <taxon>Spermatophyta</taxon>
        <taxon>Magnoliopsida</taxon>
        <taxon>eudicotyledons</taxon>
        <taxon>Gunneridae</taxon>
        <taxon>Pentapetalae</taxon>
        <taxon>rosids</taxon>
        <taxon>malvids</taxon>
        <taxon>Sapindales</taxon>
        <taxon>Meliaceae</taxon>
        <taxon>Melia</taxon>
    </lineage>
</organism>
<keyword evidence="2" id="KW-1185">Reference proteome</keyword>
<reference evidence="1 2" key="1">
    <citation type="journal article" date="2023" name="Science">
        <title>Complex scaffold remodeling in plant triterpene biosynthesis.</title>
        <authorList>
            <person name="De La Pena R."/>
            <person name="Hodgson H."/>
            <person name="Liu J.C."/>
            <person name="Stephenson M.J."/>
            <person name="Martin A.C."/>
            <person name="Owen C."/>
            <person name="Harkess A."/>
            <person name="Leebens-Mack J."/>
            <person name="Jimenez L.E."/>
            <person name="Osbourn A."/>
            <person name="Sattely E.S."/>
        </authorList>
    </citation>
    <scope>NUCLEOTIDE SEQUENCE [LARGE SCALE GENOMIC DNA]</scope>
    <source>
        <strain evidence="2">cv. JPN11</strain>
        <tissue evidence="1">Leaf</tissue>
    </source>
</reference>
<dbReference type="Proteomes" id="UP001164539">
    <property type="component" value="Chromosome 2"/>
</dbReference>
<accession>A0ACC1YLA1</accession>
<gene>
    <name evidence="1" type="ORF">OWV82_003212</name>
</gene>
<comment type="caution">
    <text evidence="1">The sequence shown here is derived from an EMBL/GenBank/DDBJ whole genome shotgun (WGS) entry which is preliminary data.</text>
</comment>
<name>A0ACC1YLA1_MELAZ</name>
<sequence length="487" mass="56423">MGSDNSHTSINVESLETSLQGELAPSSEEYCIYRVPKRLRQANERDYISQIFSILGPFHDGKEDLKAMEETKLRYQQNIYQSNKNDYTPQIVSIGPYHHGSEELKAMEVLKRRYLQHFLLQTEVSLGGFLEYIKENEAKIRSSYAQIIEFDSQEFVRMILVDATFIIEVFLRFYFFETSNAGDPLYDKPWLIIDVKHDIFLLENQLPFFILKGLFEKADLPLQSKRSMEKLSMIEITLEFCKYYWDFFGVLEANLDVMIYSEALHLVDFLKTFITPPGLEDEKRPKTLTMPSVKELYQAGVKFHPITSSKISLFDIRFNKGVLEIPLIKIRPSMEILLKNLLAFEQCHCYDSLISDYVIVMSYLVDTGKDVDLLVEKKIIEHRLRNNEAVSTLFHNFIQGFRLDLEHFYFTSLVKNLDSYCNNPLHKWKANLKQDYFNTPWASASVIAAVILLVLTFIQAVCSILQVQHPQSNTPPPPPANPGGKLF</sequence>
<proteinExistence type="predicted"/>